<evidence type="ECO:0000313" key="1">
    <source>
        <dbReference type="EMBL" id="KAH7978768.1"/>
    </source>
</evidence>
<gene>
    <name evidence="1" type="ORF">HPB49_006699</name>
</gene>
<sequence>MKAGAYTILKRVVVRPTITYVVHANGRLLRQSFDVEIRSLQDLEALLQIVHNKQFCLGCSRSDVATIRAAVKVGSTLFPKDCSVLTDANKGVCNMCINLNKSLKKNTSTPARRKVPIAACVLRKRLIRATAARERKKREVKQLSEKLRDTFTTSLDKLVQDLP</sequence>
<proteinExistence type="predicted"/>
<reference evidence="1" key="1">
    <citation type="submission" date="2020-05" db="EMBL/GenBank/DDBJ databases">
        <title>Large-scale comparative analyses of tick genomes elucidate their genetic diversity and vector capacities.</title>
        <authorList>
            <person name="Jia N."/>
            <person name="Wang J."/>
            <person name="Shi W."/>
            <person name="Du L."/>
            <person name="Sun Y."/>
            <person name="Zhan W."/>
            <person name="Jiang J."/>
            <person name="Wang Q."/>
            <person name="Zhang B."/>
            <person name="Ji P."/>
            <person name="Sakyi L.B."/>
            <person name="Cui X."/>
            <person name="Yuan T."/>
            <person name="Jiang B."/>
            <person name="Yang W."/>
            <person name="Lam T.T.-Y."/>
            <person name="Chang Q."/>
            <person name="Ding S."/>
            <person name="Wang X."/>
            <person name="Zhu J."/>
            <person name="Ruan X."/>
            <person name="Zhao L."/>
            <person name="Wei J."/>
            <person name="Que T."/>
            <person name="Du C."/>
            <person name="Cheng J."/>
            <person name="Dai P."/>
            <person name="Han X."/>
            <person name="Huang E."/>
            <person name="Gao Y."/>
            <person name="Liu J."/>
            <person name="Shao H."/>
            <person name="Ye R."/>
            <person name="Li L."/>
            <person name="Wei W."/>
            <person name="Wang X."/>
            <person name="Wang C."/>
            <person name="Yang T."/>
            <person name="Huo Q."/>
            <person name="Li W."/>
            <person name="Guo W."/>
            <person name="Chen H."/>
            <person name="Zhou L."/>
            <person name="Ni X."/>
            <person name="Tian J."/>
            <person name="Zhou Y."/>
            <person name="Sheng Y."/>
            <person name="Liu T."/>
            <person name="Pan Y."/>
            <person name="Xia L."/>
            <person name="Li J."/>
            <person name="Zhao F."/>
            <person name="Cao W."/>
        </authorList>
    </citation>
    <scope>NUCLEOTIDE SEQUENCE</scope>
    <source>
        <strain evidence="1">Dsil-2018</strain>
    </source>
</reference>
<name>A0ACB8DWP2_DERSI</name>
<evidence type="ECO:0000313" key="2">
    <source>
        <dbReference type="Proteomes" id="UP000821865"/>
    </source>
</evidence>
<dbReference type="Proteomes" id="UP000821865">
    <property type="component" value="Chromosome 1"/>
</dbReference>
<protein>
    <submittedName>
        <fullName evidence="1">Uncharacterized protein</fullName>
    </submittedName>
</protein>
<keyword evidence="2" id="KW-1185">Reference proteome</keyword>
<organism evidence="1 2">
    <name type="scientific">Dermacentor silvarum</name>
    <name type="common">Tick</name>
    <dbReference type="NCBI Taxonomy" id="543639"/>
    <lineage>
        <taxon>Eukaryota</taxon>
        <taxon>Metazoa</taxon>
        <taxon>Ecdysozoa</taxon>
        <taxon>Arthropoda</taxon>
        <taxon>Chelicerata</taxon>
        <taxon>Arachnida</taxon>
        <taxon>Acari</taxon>
        <taxon>Parasitiformes</taxon>
        <taxon>Ixodida</taxon>
        <taxon>Ixodoidea</taxon>
        <taxon>Ixodidae</taxon>
        <taxon>Rhipicephalinae</taxon>
        <taxon>Dermacentor</taxon>
    </lineage>
</organism>
<comment type="caution">
    <text evidence="1">The sequence shown here is derived from an EMBL/GenBank/DDBJ whole genome shotgun (WGS) entry which is preliminary data.</text>
</comment>
<dbReference type="EMBL" id="CM023470">
    <property type="protein sequence ID" value="KAH7978768.1"/>
    <property type="molecule type" value="Genomic_DNA"/>
</dbReference>
<accession>A0ACB8DWP2</accession>